<dbReference type="RefSeq" id="WP_207567578.1">
    <property type="nucleotide sequence ID" value="NZ_CP071446.1"/>
</dbReference>
<keyword evidence="1 2" id="KW-0378">Hydrolase</keyword>
<evidence type="ECO:0000256" key="2">
    <source>
        <dbReference type="HAMAP-Rule" id="MF_00457"/>
    </source>
</evidence>
<dbReference type="NCBIfam" id="NF001911">
    <property type="entry name" value="PRK00685.1"/>
    <property type="match status" value="1"/>
</dbReference>
<dbReference type="GO" id="GO:0016787">
    <property type="term" value="F:hydrolase activity"/>
    <property type="evidence" value="ECO:0007669"/>
    <property type="project" value="UniProtKB-KW"/>
</dbReference>
<dbReference type="InterPro" id="IPR036866">
    <property type="entry name" value="RibonucZ/Hydroxyglut_hydro"/>
</dbReference>
<dbReference type="SUPFAM" id="SSF56281">
    <property type="entry name" value="Metallo-hydrolase/oxidoreductase"/>
    <property type="match status" value="1"/>
</dbReference>
<dbReference type="InterPro" id="IPR050114">
    <property type="entry name" value="UPF0173_UPF0282_UlaG_hydrolase"/>
</dbReference>
<keyword evidence="5" id="KW-1185">Reference proteome</keyword>
<evidence type="ECO:0000313" key="5">
    <source>
        <dbReference type="Proteomes" id="UP000671862"/>
    </source>
</evidence>
<dbReference type="InterPro" id="IPR022877">
    <property type="entry name" value="UPF0173"/>
</dbReference>
<comment type="similarity">
    <text evidence="2">Belongs to the UPF0173 family.</text>
</comment>
<dbReference type="Gene3D" id="3.60.15.10">
    <property type="entry name" value="Ribonuclease Z/Hydroxyacylglutathione hydrolase-like"/>
    <property type="match status" value="1"/>
</dbReference>
<dbReference type="PANTHER" id="PTHR43546:SF3">
    <property type="entry name" value="UPF0173 METAL-DEPENDENT HYDROLASE MJ1163"/>
    <property type="match status" value="1"/>
</dbReference>
<evidence type="ECO:0000256" key="1">
    <source>
        <dbReference type="ARBA" id="ARBA00022801"/>
    </source>
</evidence>
<gene>
    <name evidence="4" type="ORF">JYK00_00755</name>
</gene>
<dbReference type="Pfam" id="PF12706">
    <property type="entry name" value="Lactamase_B_2"/>
    <property type="match status" value="1"/>
</dbReference>
<dbReference type="EMBL" id="CP071446">
    <property type="protein sequence ID" value="QTA38861.1"/>
    <property type="molecule type" value="Genomic_DNA"/>
</dbReference>
<sequence length="223" mass="24591">MKLTFLGHATFLITGKKNIIIDPFITGNPSFPQNFKLPDLDYILVSHGHGDHIGDAVELADKHNATVISNFEICLYLQKKGVKKVHPMHIGGKATFDFGTLKLTPALHGSGIIDGEDIVYGGTPSGFIIDVGKRFYHAGDTGLTKDMELINNIDIALLPIGGNFVMDVEDALKALEMIKPGMVIPMHYNTWDVIKADDRLFKEESEKRGIKCTILKPGEYIEV</sequence>
<protein>
    <recommendedName>
        <fullName evidence="2">UPF0173 metal-dependent hydrolase JYK00_00755</fullName>
    </recommendedName>
</protein>
<organism evidence="4 5">
    <name type="scientific">Thermosipho ferrireducens</name>
    <dbReference type="NCBI Taxonomy" id="2571116"/>
    <lineage>
        <taxon>Bacteria</taxon>
        <taxon>Thermotogati</taxon>
        <taxon>Thermotogota</taxon>
        <taxon>Thermotogae</taxon>
        <taxon>Thermotogales</taxon>
        <taxon>Fervidobacteriaceae</taxon>
        <taxon>Thermosipho</taxon>
    </lineage>
</organism>
<dbReference type="PANTHER" id="PTHR43546">
    <property type="entry name" value="UPF0173 METAL-DEPENDENT HYDROLASE MJ1163-RELATED"/>
    <property type="match status" value="1"/>
</dbReference>
<proteinExistence type="inferred from homology"/>
<dbReference type="HAMAP" id="MF_00457">
    <property type="entry name" value="UPF0173"/>
    <property type="match status" value="1"/>
</dbReference>
<evidence type="ECO:0000259" key="3">
    <source>
        <dbReference type="SMART" id="SM00849"/>
    </source>
</evidence>
<feature type="domain" description="Metallo-beta-lactamase" evidence="3">
    <location>
        <begin position="7"/>
        <end position="187"/>
    </location>
</feature>
<dbReference type="SMART" id="SM00849">
    <property type="entry name" value="Lactamase_B"/>
    <property type="match status" value="1"/>
</dbReference>
<dbReference type="Proteomes" id="UP000671862">
    <property type="component" value="Chromosome"/>
</dbReference>
<evidence type="ECO:0000313" key="4">
    <source>
        <dbReference type="EMBL" id="QTA38861.1"/>
    </source>
</evidence>
<reference evidence="4 5" key="1">
    <citation type="submission" date="2021-03" db="EMBL/GenBank/DDBJ databases">
        <title>Thermosipho ferrireducens sp.nov., an anaerobic thermophilic iron-reducing bacterium isolated from a deep-sea hydrothermal sulfide deposits.</title>
        <authorList>
            <person name="Zeng X."/>
            <person name="Chen Y."/>
            <person name="Shao Z."/>
        </authorList>
    </citation>
    <scope>NUCLEOTIDE SEQUENCE [LARGE SCALE GENOMIC DNA]</scope>
    <source>
        <strain evidence="4 5">JL129W03</strain>
    </source>
</reference>
<accession>A0ABX7S8E3</accession>
<name>A0ABX7S8E3_9BACT</name>
<dbReference type="InterPro" id="IPR001279">
    <property type="entry name" value="Metallo-B-lactamas"/>
</dbReference>